<dbReference type="OrthoDB" id="182417at2"/>
<dbReference type="Pfam" id="PF07690">
    <property type="entry name" value="MFS_1"/>
    <property type="match status" value="1"/>
</dbReference>
<dbReference type="PROSITE" id="PS50850">
    <property type="entry name" value="MFS"/>
    <property type="match status" value="1"/>
</dbReference>
<dbReference type="PANTHER" id="PTHR11360">
    <property type="entry name" value="MONOCARBOXYLATE TRANSPORTER"/>
    <property type="match status" value="1"/>
</dbReference>
<evidence type="ECO:0000256" key="4">
    <source>
        <dbReference type="SAM" id="Phobius"/>
    </source>
</evidence>
<sequence>MQKYQQLLQNGNWPFPVKNSPFFYGWAIVGFGTLGILMSIPGQTIGVSAFTDPLIEALQISRTELSLAYMFGTIGSALLLTKMGFFYDRWGARTVICLASLVLGFTLLTLSQIDRIGLTIHNILFFVPAKWCIFFAIFCGFLFLRLSGQGVLTMASRNMIQAWFHYKRGFANGIKSIFTSLLFSSSPLILSVLIEEFTWRGTWIILAAFIGIGFTIVSAIFNRNTPQSCGLIPDGQKFEKEQFSRIEKKSWTLHEVYKDSVFWLYAISLCLYSFLFTAVTFHITVFFAESGRDPKQAFTIFLPISIISMTVNFIASWISDYLRLKHLLVTMLISFIMILVSLLYLGQPWGYGLLIVSSGFSGGIFILLISVTWPRFYGLGHLGSISGFAGSMMVFGSAIGPAFFSLSLDWSGSFHALEKLCIFIFAAMLSWAIVHKNPQDTIA</sequence>
<dbReference type="GO" id="GO:0022857">
    <property type="term" value="F:transmembrane transporter activity"/>
    <property type="evidence" value="ECO:0007669"/>
    <property type="project" value="InterPro"/>
</dbReference>
<reference evidence="6 7" key="1">
    <citation type="submission" date="2019-08" db="EMBL/GenBank/DDBJ databases">
        <title>Complete genome sequence of Candidatus Uab amorphum.</title>
        <authorList>
            <person name="Shiratori T."/>
            <person name="Suzuki S."/>
            <person name="Kakizawa Y."/>
            <person name="Ishida K."/>
        </authorList>
    </citation>
    <scope>NUCLEOTIDE SEQUENCE [LARGE SCALE GENOMIC DNA]</scope>
    <source>
        <strain evidence="6 7">SRT547</strain>
    </source>
</reference>
<keyword evidence="3 4" id="KW-0472">Membrane</keyword>
<dbReference type="Proteomes" id="UP000326354">
    <property type="component" value="Chromosome"/>
</dbReference>
<evidence type="ECO:0000256" key="2">
    <source>
        <dbReference type="ARBA" id="ARBA00022989"/>
    </source>
</evidence>
<dbReference type="Gene3D" id="1.20.1250.20">
    <property type="entry name" value="MFS general substrate transporter like domains"/>
    <property type="match status" value="1"/>
</dbReference>
<dbReference type="InterPro" id="IPR036259">
    <property type="entry name" value="MFS_trans_sf"/>
</dbReference>
<evidence type="ECO:0000256" key="1">
    <source>
        <dbReference type="ARBA" id="ARBA00022692"/>
    </source>
</evidence>
<feature type="transmembrane region" description="Helical" evidence="4">
    <location>
        <begin position="324"/>
        <end position="345"/>
    </location>
</feature>
<feature type="transmembrane region" description="Helical" evidence="4">
    <location>
        <begin position="262"/>
        <end position="288"/>
    </location>
</feature>
<feature type="transmembrane region" description="Helical" evidence="4">
    <location>
        <begin position="300"/>
        <end position="318"/>
    </location>
</feature>
<keyword evidence="1 4" id="KW-0812">Transmembrane</keyword>
<feature type="transmembrane region" description="Helical" evidence="4">
    <location>
        <begin position="385"/>
        <end position="404"/>
    </location>
</feature>
<dbReference type="EMBL" id="AP019860">
    <property type="protein sequence ID" value="BBM84536.1"/>
    <property type="molecule type" value="Genomic_DNA"/>
</dbReference>
<accession>A0A5S9IN81</accession>
<evidence type="ECO:0000259" key="5">
    <source>
        <dbReference type="PROSITE" id="PS50850"/>
    </source>
</evidence>
<keyword evidence="7" id="KW-1185">Reference proteome</keyword>
<evidence type="ECO:0000313" key="6">
    <source>
        <dbReference type="EMBL" id="BBM84536.1"/>
    </source>
</evidence>
<dbReference type="InterPro" id="IPR011701">
    <property type="entry name" value="MFS"/>
</dbReference>
<evidence type="ECO:0000313" key="7">
    <source>
        <dbReference type="Proteomes" id="UP000326354"/>
    </source>
</evidence>
<feature type="transmembrane region" description="Helical" evidence="4">
    <location>
        <begin position="201"/>
        <end position="221"/>
    </location>
</feature>
<protein>
    <submittedName>
        <fullName evidence="6">MFS transporter</fullName>
    </submittedName>
</protein>
<proteinExistence type="predicted"/>
<keyword evidence="2 4" id="KW-1133">Transmembrane helix</keyword>
<dbReference type="SUPFAM" id="SSF103473">
    <property type="entry name" value="MFS general substrate transporter"/>
    <property type="match status" value="1"/>
</dbReference>
<feature type="transmembrane region" description="Helical" evidence="4">
    <location>
        <begin position="352"/>
        <end position="373"/>
    </location>
</feature>
<organism evidence="6 7">
    <name type="scientific">Uabimicrobium amorphum</name>
    <dbReference type="NCBI Taxonomy" id="2596890"/>
    <lineage>
        <taxon>Bacteria</taxon>
        <taxon>Pseudomonadati</taxon>
        <taxon>Planctomycetota</taxon>
        <taxon>Candidatus Uabimicrobiia</taxon>
        <taxon>Candidatus Uabimicrobiales</taxon>
        <taxon>Candidatus Uabimicrobiaceae</taxon>
        <taxon>Candidatus Uabimicrobium</taxon>
    </lineage>
</organism>
<dbReference type="AlphaFoldDB" id="A0A5S9IN81"/>
<feature type="transmembrane region" description="Helical" evidence="4">
    <location>
        <begin position="23"/>
        <end position="46"/>
    </location>
</feature>
<feature type="transmembrane region" description="Helical" evidence="4">
    <location>
        <begin position="67"/>
        <end position="87"/>
    </location>
</feature>
<dbReference type="RefSeq" id="WP_151968683.1">
    <property type="nucleotide sequence ID" value="NZ_AP019860.1"/>
</dbReference>
<feature type="transmembrane region" description="Helical" evidence="4">
    <location>
        <begin position="173"/>
        <end position="194"/>
    </location>
</feature>
<feature type="transmembrane region" description="Helical" evidence="4">
    <location>
        <begin position="93"/>
        <end position="111"/>
    </location>
</feature>
<evidence type="ECO:0000256" key="3">
    <source>
        <dbReference type="ARBA" id="ARBA00023136"/>
    </source>
</evidence>
<dbReference type="InterPro" id="IPR050327">
    <property type="entry name" value="Proton-linked_MCT"/>
</dbReference>
<dbReference type="KEGG" id="uam:UABAM_02897"/>
<feature type="transmembrane region" description="Helical" evidence="4">
    <location>
        <begin position="123"/>
        <end position="144"/>
    </location>
</feature>
<gene>
    <name evidence="6" type="ORF">UABAM_02897</name>
</gene>
<feature type="domain" description="Major facilitator superfamily (MFS) profile" evidence="5">
    <location>
        <begin position="28"/>
        <end position="438"/>
    </location>
</feature>
<dbReference type="InterPro" id="IPR020846">
    <property type="entry name" value="MFS_dom"/>
</dbReference>
<feature type="transmembrane region" description="Helical" evidence="4">
    <location>
        <begin position="416"/>
        <end position="434"/>
    </location>
</feature>
<name>A0A5S9IN81_UABAM</name>
<dbReference type="PANTHER" id="PTHR11360:SF308">
    <property type="entry name" value="BLL3089 PROTEIN"/>
    <property type="match status" value="1"/>
</dbReference>